<reference evidence="2" key="1">
    <citation type="submission" date="2018-05" db="EMBL/GenBank/DDBJ databases">
        <authorList>
            <person name="Lanie J.A."/>
            <person name="Ng W.-L."/>
            <person name="Kazmierczak K.M."/>
            <person name="Andrzejewski T.M."/>
            <person name="Davidsen T.M."/>
            <person name="Wayne K.J."/>
            <person name="Tettelin H."/>
            <person name="Glass J.I."/>
            <person name="Rusch D."/>
            <person name="Podicherti R."/>
            <person name="Tsui H.-C.T."/>
            <person name="Winkler M.E."/>
        </authorList>
    </citation>
    <scope>NUCLEOTIDE SEQUENCE</scope>
</reference>
<protein>
    <recommendedName>
        <fullName evidence="1">MOSC domain-containing protein</fullName>
    </recommendedName>
</protein>
<dbReference type="InterPro" id="IPR005302">
    <property type="entry name" value="MoCF_Sase_C"/>
</dbReference>
<dbReference type="SUPFAM" id="SSF50800">
    <property type="entry name" value="PK beta-barrel domain-like"/>
    <property type="match status" value="1"/>
</dbReference>
<organism evidence="2">
    <name type="scientific">marine metagenome</name>
    <dbReference type="NCBI Taxonomy" id="408172"/>
    <lineage>
        <taxon>unclassified sequences</taxon>
        <taxon>metagenomes</taxon>
        <taxon>ecological metagenomes</taxon>
    </lineage>
</organism>
<feature type="domain" description="MOSC" evidence="1">
    <location>
        <begin position="18"/>
        <end position="144"/>
    </location>
</feature>
<name>A0A381T2E7_9ZZZZ</name>
<dbReference type="PANTHER" id="PTHR36930">
    <property type="entry name" value="METAL-SULFUR CLUSTER BIOSYNTHESIS PROTEINS YUAD-RELATED"/>
    <property type="match status" value="1"/>
</dbReference>
<gene>
    <name evidence="2" type="ORF">METZ01_LOCUS60697</name>
</gene>
<dbReference type="PANTHER" id="PTHR36930:SF1">
    <property type="entry name" value="MOSC DOMAIN-CONTAINING PROTEIN"/>
    <property type="match status" value="1"/>
</dbReference>
<sequence length="146" mass="16388">MGTVIGIARRESKRAVMETLESAIISDETGVADDFRGTSNLRQVTLLSAMVWNKVCQEVNRDLPWTTRRANLLIDGLEFPQQKGELLKIGEVLLQITMEMKPCYRMDEQFTGLKEALKPEWRGGICCKVLHGGSVTIGDQIYITSK</sequence>
<dbReference type="GO" id="GO:0030151">
    <property type="term" value="F:molybdenum ion binding"/>
    <property type="evidence" value="ECO:0007669"/>
    <property type="project" value="InterPro"/>
</dbReference>
<proteinExistence type="predicted"/>
<evidence type="ECO:0000313" key="2">
    <source>
        <dbReference type="EMBL" id="SVA07843.1"/>
    </source>
</evidence>
<dbReference type="InterPro" id="IPR011037">
    <property type="entry name" value="Pyrv_Knase-like_insert_dom_sf"/>
</dbReference>
<dbReference type="GO" id="GO:0030170">
    <property type="term" value="F:pyridoxal phosphate binding"/>
    <property type="evidence" value="ECO:0007669"/>
    <property type="project" value="InterPro"/>
</dbReference>
<dbReference type="InterPro" id="IPR052716">
    <property type="entry name" value="MOSC_domain"/>
</dbReference>
<dbReference type="PROSITE" id="PS51340">
    <property type="entry name" value="MOSC"/>
    <property type="match status" value="1"/>
</dbReference>
<dbReference type="GO" id="GO:0003824">
    <property type="term" value="F:catalytic activity"/>
    <property type="evidence" value="ECO:0007669"/>
    <property type="project" value="InterPro"/>
</dbReference>
<dbReference type="AlphaFoldDB" id="A0A381T2E7"/>
<dbReference type="EMBL" id="UINC01003615">
    <property type="protein sequence ID" value="SVA07843.1"/>
    <property type="molecule type" value="Genomic_DNA"/>
</dbReference>
<evidence type="ECO:0000259" key="1">
    <source>
        <dbReference type="PROSITE" id="PS51340"/>
    </source>
</evidence>
<accession>A0A381T2E7</accession>
<dbReference type="Gene3D" id="2.40.33.20">
    <property type="entry name" value="PK beta-barrel domain-like"/>
    <property type="match status" value="1"/>
</dbReference>
<dbReference type="Pfam" id="PF03473">
    <property type="entry name" value="MOSC"/>
    <property type="match status" value="1"/>
</dbReference>